<dbReference type="EC" id="2.7.1.23" evidence="6"/>
<reference evidence="7 8" key="1">
    <citation type="submission" date="2020-08" db="EMBL/GenBank/DDBJ databases">
        <authorList>
            <person name="Liu C."/>
            <person name="Sun Q."/>
        </authorList>
    </citation>
    <scope>NUCLEOTIDE SEQUENCE [LARGE SCALE GENOMIC DNA]</scope>
    <source>
        <strain evidence="7 8">NSJ-61</strain>
    </source>
</reference>
<dbReference type="GO" id="GO:0046872">
    <property type="term" value="F:metal ion binding"/>
    <property type="evidence" value="ECO:0007669"/>
    <property type="project" value="UniProtKB-UniRule"/>
</dbReference>
<dbReference type="GO" id="GO:0019674">
    <property type="term" value="P:NAD+ metabolic process"/>
    <property type="evidence" value="ECO:0007669"/>
    <property type="project" value="InterPro"/>
</dbReference>
<accession>A0A7G9GRS8</accession>
<keyword evidence="8" id="KW-1185">Reference proteome</keyword>
<evidence type="ECO:0000256" key="4">
    <source>
        <dbReference type="ARBA" id="ARBA00023027"/>
    </source>
</evidence>
<protein>
    <recommendedName>
        <fullName evidence="6">NAD kinase</fullName>
        <ecNumber evidence="6">2.7.1.23</ecNumber>
    </recommendedName>
    <alternativeName>
        <fullName evidence="6">ATP-dependent NAD kinase</fullName>
    </alternativeName>
</protein>
<dbReference type="PANTHER" id="PTHR20275">
    <property type="entry name" value="NAD KINASE"/>
    <property type="match status" value="1"/>
</dbReference>
<evidence type="ECO:0000256" key="1">
    <source>
        <dbReference type="ARBA" id="ARBA00022679"/>
    </source>
</evidence>
<evidence type="ECO:0000256" key="2">
    <source>
        <dbReference type="ARBA" id="ARBA00022777"/>
    </source>
</evidence>
<dbReference type="InterPro" id="IPR016064">
    <property type="entry name" value="NAD/diacylglycerol_kinase_sf"/>
</dbReference>
<evidence type="ECO:0000313" key="8">
    <source>
        <dbReference type="Proteomes" id="UP000515856"/>
    </source>
</evidence>
<organism evidence="7 8">
    <name type="scientific">[Eubacterium] hominis</name>
    <dbReference type="NCBI Taxonomy" id="2764325"/>
    <lineage>
        <taxon>Bacteria</taxon>
        <taxon>Bacillati</taxon>
        <taxon>Bacillota</taxon>
        <taxon>Erysipelotrichia</taxon>
        <taxon>Erysipelotrichales</taxon>
        <taxon>Erysipelotrichaceae</taxon>
        <taxon>Amedibacillus</taxon>
    </lineage>
</organism>
<dbReference type="EMBL" id="CP060636">
    <property type="protein sequence ID" value="QNM13510.1"/>
    <property type="molecule type" value="Genomic_DNA"/>
</dbReference>
<dbReference type="GO" id="GO:0051287">
    <property type="term" value="F:NAD binding"/>
    <property type="evidence" value="ECO:0007669"/>
    <property type="project" value="UniProtKB-ARBA"/>
</dbReference>
<dbReference type="NCBIfam" id="NF003424">
    <property type="entry name" value="PRK04885.1"/>
    <property type="match status" value="1"/>
</dbReference>
<dbReference type="GO" id="GO:0005524">
    <property type="term" value="F:ATP binding"/>
    <property type="evidence" value="ECO:0007669"/>
    <property type="project" value="UniProtKB-KW"/>
</dbReference>
<sequence length="257" mass="29234">MKYAIVSKVDEKSHIVSDKIRKTLQGAGWIEDEKTAELIICVGGDGTLLYGVHQFLDRINDLKFIGIHTGTLGFFTDYTESELDECLHDMLQKEPHIYESGLLRMDLDDHDEPIYALNEMRIENVIKSQSVDVYIDDEFFETCRGSGICLSTQAGSTAYNRGLGGAVIDCGLSVMQLAEITAIQHSKHRSLGSPYIMMENRIVTLRADTFDTAILCYDHLNTPLKNTKTIVCQMTDKKVKFARYRHYSYLKRLKNLY</sequence>
<proteinExistence type="inferred from homology"/>
<feature type="binding site" evidence="6">
    <location>
        <position position="144"/>
    </location>
    <ligand>
        <name>NAD(+)</name>
        <dbReference type="ChEBI" id="CHEBI:57540"/>
    </ligand>
</feature>
<name>A0A7G9GRS8_9FIRM</name>
<keyword evidence="6" id="KW-0547">Nucleotide-binding</keyword>
<dbReference type="PANTHER" id="PTHR20275:SF0">
    <property type="entry name" value="NAD KINASE"/>
    <property type="match status" value="1"/>
</dbReference>
<dbReference type="RefSeq" id="WP_117452595.1">
    <property type="nucleotide sequence ID" value="NZ_CP060636.1"/>
</dbReference>
<feature type="binding site" evidence="6">
    <location>
        <begin position="118"/>
        <end position="119"/>
    </location>
    <ligand>
        <name>NAD(+)</name>
        <dbReference type="ChEBI" id="CHEBI:57540"/>
    </ligand>
</feature>
<evidence type="ECO:0000256" key="3">
    <source>
        <dbReference type="ARBA" id="ARBA00022857"/>
    </source>
</evidence>
<dbReference type="Gene3D" id="2.60.200.30">
    <property type="entry name" value="Probable inorganic polyphosphate/atp-NAD kinase, domain 2"/>
    <property type="match status" value="1"/>
</dbReference>
<keyword evidence="3 6" id="KW-0521">NADP</keyword>
<comment type="cofactor">
    <cofactor evidence="6">
        <name>a divalent metal cation</name>
        <dbReference type="ChEBI" id="CHEBI:60240"/>
    </cofactor>
</comment>
<dbReference type="KEGG" id="ehn:H9Q80_06050"/>
<comment type="function">
    <text evidence="6">Involved in the regulation of the intracellular balance of NAD and NADP, and is a key enzyme in the biosynthesis of NADP. Catalyzes specifically the phosphorylation on 2'-hydroxyl of the adenosine moiety of NAD to yield NADP.</text>
</comment>
<comment type="catalytic activity">
    <reaction evidence="5 6">
        <text>NAD(+) + ATP = ADP + NADP(+) + H(+)</text>
        <dbReference type="Rhea" id="RHEA:18629"/>
        <dbReference type="ChEBI" id="CHEBI:15378"/>
        <dbReference type="ChEBI" id="CHEBI:30616"/>
        <dbReference type="ChEBI" id="CHEBI:57540"/>
        <dbReference type="ChEBI" id="CHEBI:58349"/>
        <dbReference type="ChEBI" id="CHEBI:456216"/>
        <dbReference type="EC" id="2.7.1.23"/>
    </reaction>
</comment>
<evidence type="ECO:0000313" key="7">
    <source>
        <dbReference type="EMBL" id="QNM13510.1"/>
    </source>
</evidence>
<dbReference type="GO" id="GO:0006741">
    <property type="term" value="P:NADP+ biosynthetic process"/>
    <property type="evidence" value="ECO:0007669"/>
    <property type="project" value="UniProtKB-UniRule"/>
</dbReference>
<dbReference type="HAMAP" id="MF_00361">
    <property type="entry name" value="NAD_kinase"/>
    <property type="match status" value="1"/>
</dbReference>
<dbReference type="InterPro" id="IPR017437">
    <property type="entry name" value="ATP-NAD_kinase_PpnK-typ_C"/>
</dbReference>
<dbReference type="GO" id="GO:0005737">
    <property type="term" value="C:cytoplasm"/>
    <property type="evidence" value="ECO:0007669"/>
    <property type="project" value="UniProtKB-SubCell"/>
</dbReference>
<gene>
    <name evidence="6" type="primary">nadK</name>
    <name evidence="7" type="ORF">H9Q80_06050</name>
</gene>
<keyword evidence="6" id="KW-0963">Cytoplasm</keyword>
<keyword evidence="2 6" id="KW-0418">Kinase</keyword>
<dbReference type="Pfam" id="PF01513">
    <property type="entry name" value="NAD_kinase"/>
    <property type="match status" value="1"/>
</dbReference>
<feature type="binding site" evidence="6">
    <location>
        <position position="154"/>
    </location>
    <ligand>
        <name>NAD(+)</name>
        <dbReference type="ChEBI" id="CHEBI:57540"/>
    </ligand>
</feature>
<keyword evidence="1 6" id="KW-0808">Transferase</keyword>
<dbReference type="GO" id="GO:0003951">
    <property type="term" value="F:NAD+ kinase activity"/>
    <property type="evidence" value="ECO:0007669"/>
    <property type="project" value="UniProtKB-UniRule"/>
</dbReference>
<dbReference type="Proteomes" id="UP000515856">
    <property type="component" value="Chromosome"/>
</dbReference>
<comment type="similarity">
    <text evidence="6">Belongs to the NAD kinase family.</text>
</comment>
<comment type="subcellular location">
    <subcellularLocation>
        <location evidence="6">Cytoplasm</location>
    </subcellularLocation>
</comment>
<dbReference type="SUPFAM" id="SSF111331">
    <property type="entry name" value="NAD kinase/diacylglycerol kinase-like"/>
    <property type="match status" value="1"/>
</dbReference>
<comment type="caution">
    <text evidence="6">Lacks conserved residue(s) required for the propagation of feature annotation.</text>
</comment>
<feature type="active site" description="Proton acceptor" evidence="6">
    <location>
        <position position="45"/>
    </location>
</feature>
<evidence type="ECO:0000256" key="6">
    <source>
        <dbReference type="HAMAP-Rule" id="MF_00361"/>
    </source>
</evidence>
<keyword evidence="4 6" id="KW-0520">NAD</keyword>
<dbReference type="InterPro" id="IPR002504">
    <property type="entry name" value="NADK"/>
</dbReference>
<dbReference type="AlphaFoldDB" id="A0A7G9GRS8"/>
<dbReference type="Gene3D" id="3.40.50.10330">
    <property type="entry name" value="Probable inorganic polyphosphate/atp-NAD kinase, domain 1"/>
    <property type="match status" value="1"/>
</dbReference>
<evidence type="ECO:0000256" key="5">
    <source>
        <dbReference type="ARBA" id="ARBA00047925"/>
    </source>
</evidence>
<dbReference type="InterPro" id="IPR017438">
    <property type="entry name" value="ATP-NAD_kinase_N"/>
</dbReference>
<dbReference type="Pfam" id="PF20143">
    <property type="entry name" value="NAD_kinase_C"/>
    <property type="match status" value="1"/>
</dbReference>
<keyword evidence="6" id="KW-0067">ATP-binding</keyword>
<feature type="binding site" evidence="6">
    <location>
        <begin position="45"/>
        <end position="46"/>
    </location>
    <ligand>
        <name>NAD(+)</name>
        <dbReference type="ChEBI" id="CHEBI:57540"/>
    </ligand>
</feature>